<organism evidence="6 8">
    <name type="scientific">Aphanomyces stellatus</name>
    <dbReference type="NCBI Taxonomy" id="120398"/>
    <lineage>
        <taxon>Eukaryota</taxon>
        <taxon>Sar</taxon>
        <taxon>Stramenopiles</taxon>
        <taxon>Oomycota</taxon>
        <taxon>Saprolegniomycetes</taxon>
        <taxon>Saprolegniales</taxon>
        <taxon>Verrucalvaceae</taxon>
        <taxon>Aphanomyces</taxon>
    </lineage>
</organism>
<dbReference type="OrthoDB" id="2843at2759"/>
<dbReference type="GO" id="GO:0004497">
    <property type="term" value="F:monooxygenase activity"/>
    <property type="evidence" value="ECO:0007669"/>
    <property type="project" value="InterPro"/>
</dbReference>
<dbReference type="PANTHER" id="PTHR24305:SF166">
    <property type="entry name" value="CYTOCHROME P450 12A4, MITOCHONDRIAL-RELATED"/>
    <property type="match status" value="1"/>
</dbReference>
<dbReference type="EMBL" id="VJMH01000139">
    <property type="protein sequence ID" value="KAF0718565.1"/>
    <property type="molecule type" value="Genomic_DNA"/>
</dbReference>
<dbReference type="GO" id="GO:0016705">
    <property type="term" value="F:oxidoreductase activity, acting on paired donors, with incorporation or reduction of molecular oxygen"/>
    <property type="evidence" value="ECO:0007669"/>
    <property type="project" value="InterPro"/>
</dbReference>
<dbReference type="EMBL" id="CAADRA010004150">
    <property type="protein sequence ID" value="VFT84487.1"/>
    <property type="molecule type" value="Genomic_DNA"/>
</dbReference>
<evidence type="ECO:0000313" key="6">
    <source>
        <dbReference type="EMBL" id="VFT78824.1"/>
    </source>
</evidence>
<comment type="cofactor">
    <cofactor evidence="2">
        <name>heme</name>
        <dbReference type="ChEBI" id="CHEBI:30413"/>
    </cofactor>
</comment>
<reference evidence="6 8" key="1">
    <citation type="submission" date="2019-03" db="EMBL/GenBank/DDBJ databases">
        <authorList>
            <person name="Gaulin E."/>
            <person name="Dumas B."/>
        </authorList>
    </citation>
    <scope>NUCLEOTIDE SEQUENCE [LARGE SCALE GENOMIC DNA]</scope>
    <source>
        <strain evidence="6">CBS 568.67</strain>
    </source>
</reference>
<evidence type="ECO:0000313" key="4">
    <source>
        <dbReference type="EMBL" id="KAF0703659.1"/>
    </source>
</evidence>
<keyword evidence="3" id="KW-0812">Transmembrane</keyword>
<keyword evidence="3" id="KW-0472">Membrane</keyword>
<dbReference type="PRINTS" id="PR00385">
    <property type="entry name" value="P450"/>
</dbReference>
<proteinExistence type="inferred from homology"/>
<gene>
    <name evidence="6" type="primary">Aste57867_1611</name>
    <name evidence="7" type="synonym">Aste57867_7579</name>
    <name evidence="5" type="ORF">As57867_001609</name>
    <name evidence="4" type="ORF">As57867_007552</name>
    <name evidence="6" type="ORF">ASTE57867_1611</name>
    <name evidence="7" type="ORF">ASTE57867_7579</name>
</gene>
<dbReference type="GO" id="GO:0005506">
    <property type="term" value="F:iron ion binding"/>
    <property type="evidence" value="ECO:0007669"/>
    <property type="project" value="InterPro"/>
</dbReference>
<keyword evidence="2" id="KW-0349">Heme</keyword>
<dbReference type="AlphaFoldDB" id="A0A485K5I0"/>
<comment type="similarity">
    <text evidence="1">Belongs to the cytochrome P450 family.</text>
</comment>
<keyword evidence="8" id="KW-1185">Reference proteome</keyword>
<accession>A0A485K5I0</accession>
<dbReference type="Gene3D" id="1.10.630.10">
    <property type="entry name" value="Cytochrome P450"/>
    <property type="match status" value="1"/>
</dbReference>
<evidence type="ECO:0000313" key="8">
    <source>
        <dbReference type="Proteomes" id="UP000332933"/>
    </source>
</evidence>
<name>A0A485K5I0_9STRA</name>
<sequence>MSIVTFWSIPAVVSTALCLGLSFLILTYRRKVLRLRQVNGPTSTSLLFGHMLETVGSSSKWETNGQSPEPYLTWIARYGGVVRLRLLWTPVLLISDPKALHHILLSNGANYPRSTVAQVYINDLFLGESLLGVNGPRHDAFRKLFAPHFTAGRTKSFYPIFETQVKLVCDDILTPATVGTTRLNMFDVFQQLTLSIIGLAAFGFDFKGNDAANGAYKQYQEPPGPLIMLGVFTIPGFLRWPLPSLFRRRQIQVTLRQVIDDVIEAKLTHKHDEPQDLLDLILPHSTTQEAVAHTMTFLFAGHETSSAAMAWTFGLLAMNPSAVAQIRNEVQAVEAQFGSLAHRDAIAELKFTFAVIQESMRLHTVAEGVSGRVATKEDVVPLVDGSSLGTSLMIKSIAVHRNPKFWANPNDFEPKRFVEGSVEWKSDLELREGNANAACYYMPFSVGPMNCIGYRFALAEMQLIVATLWSKFNFELTENANLSPHFTGVTLHPVNLEMTVASLTHQLPDMNNAAL</sequence>
<dbReference type="PRINTS" id="PR00463">
    <property type="entry name" value="EP450I"/>
</dbReference>
<dbReference type="EMBL" id="VJMH01004138">
    <property type="protein sequence ID" value="KAF0703659.1"/>
    <property type="molecule type" value="Genomic_DNA"/>
</dbReference>
<evidence type="ECO:0000256" key="2">
    <source>
        <dbReference type="PIRSR" id="PIRSR602401-1"/>
    </source>
</evidence>
<feature type="binding site" description="axial binding residue" evidence="2">
    <location>
        <position position="451"/>
    </location>
    <ligand>
        <name>heme</name>
        <dbReference type="ChEBI" id="CHEBI:30413"/>
    </ligand>
    <ligandPart>
        <name>Fe</name>
        <dbReference type="ChEBI" id="CHEBI:18248"/>
    </ligandPart>
</feature>
<feature type="transmembrane region" description="Helical" evidence="3">
    <location>
        <begin position="188"/>
        <end position="204"/>
    </location>
</feature>
<dbReference type="EMBL" id="CAADRA010000139">
    <property type="protein sequence ID" value="VFT78824.1"/>
    <property type="molecule type" value="Genomic_DNA"/>
</dbReference>
<reference evidence="4" key="2">
    <citation type="submission" date="2019-06" db="EMBL/GenBank/DDBJ databases">
        <title>Genomics analysis of Aphanomyces spp. identifies a new class of oomycete effector associated with host adaptation.</title>
        <authorList>
            <person name="Gaulin E."/>
        </authorList>
    </citation>
    <scope>NUCLEOTIDE SEQUENCE</scope>
    <source>
        <strain evidence="4">CBS 578.67</strain>
    </source>
</reference>
<dbReference type="GO" id="GO:0020037">
    <property type="term" value="F:heme binding"/>
    <property type="evidence" value="ECO:0007669"/>
    <property type="project" value="InterPro"/>
</dbReference>
<keyword evidence="2" id="KW-0408">Iron</keyword>
<evidence type="ECO:0000256" key="1">
    <source>
        <dbReference type="ARBA" id="ARBA00010617"/>
    </source>
</evidence>
<evidence type="ECO:0000256" key="3">
    <source>
        <dbReference type="SAM" id="Phobius"/>
    </source>
</evidence>
<evidence type="ECO:0000313" key="5">
    <source>
        <dbReference type="EMBL" id="KAF0718565.1"/>
    </source>
</evidence>
<dbReference type="PANTHER" id="PTHR24305">
    <property type="entry name" value="CYTOCHROME P450"/>
    <property type="match status" value="1"/>
</dbReference>
<dbReference type="Proteomes" id="UP000332933">
    <property type="component" value="Unassembled WGS sequence"/>
</dbReference>
<feature type="transmembrane region" description="Helical" evidence="3">
    <location>
        <begin position="224"/>
        <end position="242"/>
    </location>
</feature>
<keyword evidence="2" id="KW-0479">Metal-binding</keyword>
<dbReference type="Pfam" id="PF00067">
    <property type="entry name" value="p450"/>
    <property type="match status" value="1"/>
</dbReference>
<dbReference type="InterPro" id="IPR002401">
    <property type="entry name" value="Cyt_P450_E_grp-I"/>
</dbReference>
<evidence type="ECO:0000313" key="7">
    <source>
        <dbReference type="EMBL" id="VFT84487.1"/>
    </source>
</evidence>
<feature type="transmembrane region" description="Helical" evidence="3">
    <location>
        <begin position="6"/>
        <end position="26"/>
    </location>
</feature>
<dbReference type="InterPro" id="IPR050121">
    <property type="entry name" value="Cytochrome_P450_monoxygenase"/>
</dbReference>
<protein>
    <submittedName>
        <fullName evidence="6">Aste57867_1611 protein</fullName>
    </submittedName>
    <submittedName>
        <fullName evidence="7">Aste57867_7579 protein</fullName>
    </submittedName>
</protein>
<dbReference type="InterPro" id="IPR036396">
    <property type="entry name" value="Cyt_P450_sf"/>
</dbReference>
<dbReference type="SUPFAM" id="SSF48264">
    <property type="entry name" value="Cytochrome P450"/>
    <property type="match status" value="1"/>
</dbReference>
<keyword evidence="3" id="KW-1133">Transmembrane helix</keyword>
<dbReference type="InterPro" id="IPR001128">
    <property type="entry name" value="Cyt_P450"/>
</dbReference>